<dbReference type="RefSeq" id="WP_203749833.1">
    <property type="nucleotide sequence ID" value="NZ_BONF01000028.1"/>
</dbReference>
<keyword evidence="4" id="KW-1185">Reference proteome</keyword>
<accession>A0A8J3JU83</accession>
<feature type="chain" id="PRO_5039212439" description="Lipoprotein" evidence="2">
    <location>
        <begin position="28"/>
        <end position="198"/>
    </location>
</feature>
<evidence type="ECO:0000313" key="3">
    <source>
        <dbReference type="EMBL" id="GIF83259.1"/>
    </source>
</evidence>
<comment type="caution">
    <text evidence="3">The sequence shown here is derived from an EMBL/GenBank/DDBJ whole genome shotgun (WGS) entry which is preliminary data.</text>
</comment>
<sequence length="198" mass="21243">MNPYIRRGRSAAAAVALAALLSSALLGCSSEVPEPQAAPSRPPAAKPSPGPSLSADEQRSVDAAWTGFLKLNSIYLAAGQTGKYDWNADATRRPMYPYAGGRYMALLERDLDLMAEQGLVRTGRPTVTLRRVVSVSVTSIVVEACVDDAAVDTVDRKTRKSVAAPGQNHRYPVTLRAGLYPDGAWRWVDSHTDRAASC</sequence>
<evidence type="ECO:0008006" key="5">
    <source>
        <dbReference type="Google" id="ProtNLM"/>
    </source>
</evidence>
<dbReference type="PROSITE" id="PS51257">
    <property type="entry name" value="PROKAR_LIPOPROTEIN"/>
    <property type="match status" value="1"/>
</dbReference>
<evidence type="ECO:0000313" key="4">
    <source>
        <dbReference type="Proteomes" id="UP000601223"/>
    </source>
</evidence>
<feature type="compositionally biased region" description="Pro residues" evidence="1">
    <location>
        <begin position="40"/>
        <end position="50"/>
    </location>
</feature>
<organism evidence="3 4">
    <name type="scientific">Catellatospora bangladeshensis</name>
    <dbReference type="NCBI Taxonomy" id="310355"/>
    <lineage>
        <taxon>Bacteria</taxon>
        <taxon>Bacillati</taxon>
        <taxon>Actinomycetota</taxon>
        <taxon>Actinomycetes</taxon>
        <taxon>Micromonosporales</taxon>
        <taxon>Micromonosporaceae</taxon>
        <taxon>Catellatospora</taxon>
    </lineage>
</organism>
<evidence type="ECO:0000256" key="2">
    <source>
        <dbReference type="SAM" id="SignalP"/>
    </source>
</evidence>
<name>A0A8J3JU83_9ACTN</name>
<dbReference type="EMBL" id="BONF01000028">
    <property type="protein sequence ID" value="GIF83259.1"/>
    <property type="molecule type" value="Genomic_DNA"/>
</dbReference>
<gene>
    <name evidence="3" type="ORF">Cba03nite_46080</name>
</gene>
<feature type="signal peptide" evidence="2">
    <location>
        <begin position="1"/>
        <end position="27"/>
    </location>
</feature>
<proteinExistence type="predicted"/>
<dbReference type="Proteomes" id="UP000601223">
    <property type="component" value="Unassembled WGS sequence"/>
</dbReference>
<dbReference type="AlphaFoldDB" id="A0A8J3JU83"/>
<protein>
    <recommendedName>
        <fullName evidence="5">Lipoprotein</fullName>
    </recommendedName>
</protein>
<evidence type="ECO:0000256" key="1">
    <source>
        <dbReference type="SAM" id="MobiDB-lite"/>
    </source>
</evidence>
<feature type="region of interest" description="Disordered" evidence="1">
    <location>
        <begin position="31"/>
        <end position="57"/>
    </location>
</feature>
<keyword evidence="2" id="KW-0732">Signal</keyword>
<reference evidence="3 4" key="1">
    <citation type="submission" date="2021-01" db="EMBL/GenBank/DDBJ databases">
        <title>Whole genome shotgun sequence of Catellatospora bangladeshensis NBRC 107357.</title>
        <authorList>
            <person name="Komaki H."/>
            <person name="Tamura T."/>
        </authorList>
    </citation>
    <scope>NUCLEOTIDE SEQUENCE [LARGE SCALE GENOMIC DNA]</scope>
    <source>
        <strain evidence="3 4">NBRC 107357</strain>
    </source>
</reference>